<evidence type="ECO:0000313" key="3">
    <source>
        <dbReference type="Proteomes" id="UP000255233"/>
    </source>
</evidence>
<dbReference type="EMBL" id="UGVL01000001">
    <property type="protein sequence ID" value="SUE34858.1"/>
    <property type="molecule type" value="Genomic_DNA"/>
</dbReference>
<accession>A0A379MT95</accession>
<evidence type="ECO:0000259" key="1">
    <source>
        <dbReference type="Pfam" id="PF14393"/>
    </source>
</evidence>
<sequence>MSDVTVYVAYHKNAPIVHSSIYRPIHVGKALSVSDIEGTIGDNTGENISTKNPLYCEMTAAYWAWKNDKDSRYIGLCHYRRLFCARKPNIFRKLKLRLNCLKEKLRGFIRPGSGNSICDLVSNPSAERFEELRKDFERKIEKWTASGRVAAFGVKPVCFASRSVKMRFDILGEYHTQVIEDILEQKYPQMLDDYKKVMLSDRMSYANMSIMRRDVFDRYCSMVFDVLGAYESRVLQDRWCSDLYVDRCFSRLPGYMAELLTATFLEHLKRSNESVKELTVVTYGV</sequence>
<name>A0A379MT95_9BACT</name>
<organism evidence="2 3">
    <name type="scientific">Rikenella microfusus</name>
    <dbReference type="NCBI Taxonomy" id="28139"/>
    <lineage>
        <taxon>Bacteria</taxon>
        <taxon>Pseudomonadati</taxon>
        <taxon>Bacteroidota</taxon>
        <taxon>Bacteroidia</taxon>
        <taxon>Bacteroidales</taxon>
        <taxon>Rikenellaceae</taxon>
        <taxon>Rikenella</taxon>
    </lineage>
</organism>
<dbReference type="Proteomes" id="UP000255233">
    <property type="component" value="Unassembled WGS sequence"/>
</dbReference>
<dbReference type="STRING" id="880526.GCA_000427365_01723"/>
<dbReference type="AlphaFoldDB" id="A0A379MT95"/>
<protein>
    <recommendedName>
        <fullName evidence="1">DUF4422 domain-containing protein</fullName>
    </recommendedName>
</protein>
<dbReference type="InterPro" id="IPR025536">
    <property type="entry name" value="DUF4422"/>
</dbReference>
<proteinExistence type="predicted"/>
<evidence type="ECO:0000313" key="2">
    <source>
        <dbReference type="EMBL" id="SUE34858.1"/>
    </source>
</evidence>
<dbReference type="OrthoDB" id="9798746at2"/>
<dbReference type="RefSeq" id="WP_027291353.1">
    <property type="nucleotide sequence ID" value="NZ_CALVFX010000006.1"/>
</dbReference>
<feature type="domain" description="DUF4422" evidence="1">
    <location>
        <begin position="6"/>
        <end position="267"/>
    </location>
</feature>
<gene>
    <name evidence="2" type="ORF">NCTC11190_02095</name>
</gene>
<keyword evidence="3" id="KW-1185">Reference proteome</keyword>
<dbReference type="Pfam" id="PF14393">
    <property type="entry name" value="DUF4422"/>
    <property type="match status" value="1"/>
</dbReference>
<reference evidence="2 3" key="1">
    <citation type="submission" date="2018-06" db="EMBL/GenBank/DDBJ databases">
        <authorList>
            <consortium name="Pathogen Informatics"/>
            <person name="Doyle S."/>
        </authorList>
    </citation>
    <scope>NUCLEOTIDE SEQUENCE [LARGE SCALE GENOMIC DNA]</scope>
    <source>
        <strain evidence="2 3">NCTC11190</strain>
    </source>
</reference>